<dbReference type="Proteomes" id="UP001234989">
    <property type="component" value="Chromosome 9"/>
</dbReference>
<sequence>MGPQDSATEDNGGVSEFIQVDDMYACLSPLTTSPEVHDSSSFMSSIVNFTDKAPMFSLKFSIFVVPDIYRAYIISLMKNPCQC</sequence>
<reference evidence="1" key="1">
    <citation type="submission" date="2023-08" db="EMBL/GenBank/DDBJ databases">
        <title>A de novo genome assembly of Solanum verrucosum Schlechtendal, a Mexican diploid species geographically isolated from the other diploid A-genome species in potato relatives.</title>
        <authorList>
            <person name="Hosaka K."/>
        </authorList>
    </citation>
    <scope>NUCLEOTIDE SEQUENCE</scope>
    <source>
        <tissue evidence="1">Young leaves</tissue>
    </source>
</reference>
<keyword evidence="3" id="KW-1185">Reference proteome</keyword>
<organism evidence="1 3">
    <name type="scientific">Solanum verrucosum</name>
    <dbReference type="NCBI Taxonomy" id="315347"/>
    <lineage>
        <taxon>Eukaryota</taxon>
        <taxon>Viridiplantae</taxon>
        <taxon>Streptophyta</taxon>
        <taxon>Embryophyta</taxon>
        <taxon>Tracheophyta</taxon>
        <taxon>Spermatophyta</taxon>
        <taxon>Magnoliopsida</taxon>
        <taxon>eudicotyledons</taxon>
        <taxon>Gunneridae</taxon>
        <taxon>Pentapetalae</taxon>
        <taxon>asterids</taxon>
        <taxon>lamiids</taxon>
        <taxon>Solanales</taxon>
        <taxon>Solanaceae</taxon>
        <taxon>Solanoideae</taxon>
        <taxon>Solaneae</taxon>
        <taxon>Solanum</taxon>
    </lineage>
</organism>
<dbReference type="EMBL" id="CP133620">
    <property type="protein sequence ID" value="WMV48535.1"/>
    <property type="molecule type" value="Genomic_DNA"/>
</dbReference>
<evidence type="ECO:0000313" key="2">
    <source>
        <dbReference type="EMBL" id="WMV48535.1"/>
    </source>
</evidence>
<dbReference type="EMBL" id="CP133620">
    <property type="protein sequence ID" value="WMV48524.1"/>
    <property type="molecule type" value="Genomic_DNA"/>
</dbReference>
<proteinExistence type="predicted"/>
<accession>A0AAF0UNS6</accession>
<dbReference type="AlphaFoldDB" id="A0AAF0UNS6"/>
<evidence type="ECO:0000313" key="3">
    <source>
        <dbReference type="Proteomes" id="UP001234989"/>
    </source>
</evidence>
<name>A0AAF0UNS6_SOLVR</name>
<protein>
    <submittedName>
        <fullName evidence="1">Uncharacterized protein</fullName>
    </submittedName>
</protein>
<evidence type="ECO:0000313" key="1">
    <source>
        <dbReference type="EMBL" id="WMV48524.1"/>
    </source>
</evidence>
<gene>
    <name evidence="1" type="ORF">MTR67_041909</name>
    <name evidence="2" type="ORF">MTR67_041920</name>
</gene>